<protein>
    <submittedName>
        <fullName evidence="3">4-hydroxy-tetrahydrodipicolinate synthase</fullName>
        <ecNumber evidence="3">4.3.3.7</ecNumber>
    </submittedName>
</protein>
<accession>A0ABU1NY57</accession>
<dbReference type="EC" id="4.3.3.7" evidence="3"/>
<dbReference type="InterPro" id="IPR013785">
    <property type="entry name" value="Aldolase_TIM"/>
</dbReference>
<keyword evidence="1 2" id="KW-0456">Lyase</keyword>
<keyword evidence="4" id="KW-1185">Reference proteome</keyword>
<gene>
    <name evidence="3" type="ORF">J2736_003431</name>
</gene>
<dbReference type="SMART" id="SM01130">
    <property type="entry name" value="DHDPS"/>
    <property type="match status" value="1"/>
</dbReference>
<name>A0ABU1NY57_9BACL</name>
<dbReference type="EMBL" id="JAVDSB010000005">
    <property type="protein sequence ID" value="MDR6552229.1"/>
    <property type="molecule type" value="Genomic_DNA"/>
</dbReference>
<dbReference type="PIRSF" id="PIRSF001365">
    <property type="entry name" value="DHDPS"/>
    <property type="match status" value="1"/>
</dbReference>
<dbReference type="PANTHER" id="PTHR42849">
    <property type="entry name" value="N-ACETYLNEURAMINATE LYASE"/>
    <property type="match status" value="1"/>
</dbReference>
<evidence type="ECO:0000256" key="2">
    <source>
        <dbReference type="PIRNR" id="PIRNR001365"/>
    </source>
</evidence>
<evidence type="ECO:0000313" key="3">
    <source>
        <dbReference type="EMBL" id="MDR6552229.1"/>
    </source>
</evidence>
<dbReference type="SUPFAM" id="SSF51569">
    <property type="entry name" value="Aldolase"/>
    <property type="match status" value="1"/>
</dbReference>
<dbReference type="Gene3D" id="3.20.20.70">
    <property type="entry name" value="Aldolase class I"/>
    <property type="match status" value="1"/>
</dbReference>
<dbReference type="CDD" id="cd00408">
    <property type="entry name" value="DHDPS-like"/>
    <property type="match status" value="1"/>
</dbReference>
<comment type="caution">
    <text evidence="3">The sequence shown here is derived from an EMBL/GenBank/DDBJ whole genome shotgun (WGS) entry which is preliminary data.</text>
</comment>
<dbReference type="Proteomes" id="UP001267290">
    <property type="component" value="Unassembled WGS sequence"/>
</dbReference>
<organism evidence="3 4">
    <name type="scientific">Paenibacillus qinlingensis</name>
    <dbReference type="NCBI Taxonomy" id="1837343"/>
    <lineage>
        <taxon>Bacteria</taxon>
        <taxon>Bacillati</taxon>
        <taxon>Bacillota</taxon>
        <taxon>Bacilli</taxon>
        <taxon>Bacillales</taxon>
        <taxon>Paenibacillaceae</taxon>
        <taxon>Paenibacillus</taxon>
    </lineage>
</organism>
<evidence type="ECO:0000256" key="1">
    <source>
        <dbReference type="ARBA" id="ARBA00023239"/>
    </source>
</evidence>
<sequence>MDPLSMRGIITVLNAPFTIQNELDEVSLRRNVRLAMEAGVVGFLVPGLAAELYKLTPEERLRMTRTVVEEAGGRVPVIGGVTAASSVERLHFAEQFIKLGCTGILANIPYQDENQYERDVWEMASVKPGFLMLQDWDPSGFGVPVPLIAKLFREIEVFRSYKIEVLPAGVKYSQVLEATGGGLHVAGGWAVTQFIEGLDRGIHAFMPTGMHELYTAIYRLYSEGNRAQAVQLFYRLLPVLAFANQHLDVSIHFFKRLLYMQGIYSTPLVREPILPFDPYHERVADELITYVKQLTNELDSFYNFN</sequence>
<dbReference type="Pfam" id="PF00701">
    <property type="entry name" value="DHDPS"/>
    <property type="match status" value="1"/>
</dbReference>
<dbReference type="RefSeq" id="WP_310499773.1">
    <property type="nucleotide sequence ID" value="NZ_JAVDSB010000005.1"/>
</dbReference>
<evidence type="ECO:0000313" key="4">
    <source>
        <dbReference type="Proteomes" id="UP001267290"/>
    </source>
</evidence>
<reference evidence="3 4" key="1">
    <citation type="submission" date="2023-07" db="EMBL/GenBank/DDBJ databases">
        <title>Sorghum-associated microbial communities from plants grown in Nebraska, USA.</title>
        <authorList>
            <person name="Schachtman D."/>
        </authorList>
    </citation>
    <scope>NUCLEOTIDE SEQUENCE [LARGE SCALE GENOMIC DNA]</scope>
    <source>
        <strain evidence="3 4">CC258</strain>
    </source>
</reference>
<dbReference type="GO" id="GO:0008840">
    <property type="term" value="F:4-hydroxy-tetrahydrodipicolinate synthase activity"/>
    <property type="evidence" value="ECO:0007669"/>
    <property type="project" value="UniProtKB-EC"/>
</dbReference>
<dbReference type="PANTHER" id="PTHR42849:SF1">
    <property type="entry name" value="N-ACETYLNEURAMINATE LYASE"/>
    <property type="match status" value="1"/>
</dbReference>
<proteinExistence type="inferred from homology"/>
<comment type="similarity">
    <text evidence="2">Belongs to the DapA family.</text>
</comment>
<dbReference type="InterPro" id="IPR002220">
    <property type="entry name" value="DapA-like"/>
</dbReference>